<organism evidence="2 3">
    <name type="scientific">Aeromicrobium marinum DSM 15272</name>
    <dbReference type="NCBI Taxonomy" id="585531"/>
    <lineage>
        <taxon>Bacteria</taxon>
        <taxon>Bacillati</taxon>
        <taxon>Actinomycetota</taxon>
        <taxon>Actinomycetes</taxon>
        <taxon>Propionibacteriales</taxon>
        <taxon>Nocardioidaceae</taxon>
        <taxon>Aeromicrobium</taxon>
    </lineage>
</organism>
<sequence>MDPTFVAGDRLSAADVYAVWQVRDLVFAVEQRCDEPDVDGLDLLAGTTHGWFADDAGLSSYLRTFVATDGIRRIGRVCTRRDARGRGLSGRLITAVHDRWGDDELRLGAQAYLEQWYAGFGYTRCGDPYVEAGIDHVPMRRPGTS</sequence>
<dbReference type="InterPro" id="IPR016181">
    <property type="entry name" value="Acyl_CoA_acyltransferase"/>
</dbReference>
<gene>
    <name evidence="2" type="ORF">HMPREF0063_12331</name>
</gene>
<evidence type="ECO:0000313" key="3">
    <source>
        <dbReference type="Proteomes" id="UP000003111"/>
    </source>
</evidence>
<dbReference type="AlphaFoldDB" id="E2SD19"/>
<comment type="caution">
    <text evidence="2">The sequence shown here is derived from an EMBL/GenBank/DDBJ whole genome shotgun (WGS) entry which is preliminary data.</text>
</comment>
<name>E2SD19_9ACTN</name>
<dbReference type="HOGENOM" id="CLU_056607_3_1_11"/>
<evidence type="ECO:0000259" key="1">
    <source>
        <dbReference type="Pfam" id="PF13673"/>
    </source>
</evidence>
<dbReference type="GO" id="GO:0016747">
    <property type="term" value="F:acyltransferase activity, transferring groups other than amino-acyl groups"/>
    <property type="evidence" value="ECO:0007669"/>
    <property type="project" value="InterPro"/>
</dbReference>
<accession>E2SD19</accession>
<dbReference type="RefSeq" id="WP_007077423.1">
    <property type="nucleotide sequence ID" value="NZ_CM001024.1"/>
</dbReference>
<feature type="domain" description="N-acetyltransferase" evidence="1">
    <location>
        <begin position="48"/>
        <end position="140"/>
    </location>
</feature>
<protein>
    <recommendedName>
        <fullName evidence="1">N-acetyltransferase domain-containing protein</fullName>
    </recommendedName>
</protein>
<proteinExistence type="predicted"/>
<reference evidence="2" key="1">
    <citation type="submission" date="2010-08" db="EMBL/GenBank/DDBJ databases">
        <authorList>
            <person name="Muzny D."/>
            <person name="Qin X."/>
            <person name="Buhay C."/>
            <person name="Dugan-Rocha S."/>
            <person name="Ding Y."/>
            <person name="Chen G."/>
            <person name="Hawes A."/>
            <person name="Holder M."/>
            <person name="Jhangiani S."/>
            <person name="Johnson A."/>
            <person name="Khan Z."/>
            <person name="Li Z."/>
            <person name="Liu W."/>
            <person name="Liu X."/>
            <person name="Perez L."/>
            <person name="Shen H."/>
            <person name="Wang Q."/>
            <person name="Watt J."/>
            <person name="Xi L."/>
            <person name="Xin Y."/>
            <person name="Zhou J."/>
            <person name="Deng J."/>
            <person name="Jiang H."/>
            <person name="Liu Y."/>
            <person name="Qu J."/>
            <person name="Song X.-Z."/>
            <person name="Zhang L."/>
            <person name="Villasana D."/>
            <person name="Johnson A."/>
            <person name="Liu J."/>
            <person name="Liyanage D."/>
            <person name="Lorensuhewa L."/>
            <person name="Robinson T."/>
            <person name="Song A."/>
            <person name="Song B.-B."/>
            <person name="Dinh H."/>
            <person name="Thornton R."/>
            <person name="Coyle M."/>
            <person name="Francisco L."/>
            <person name="Jackson L."/>
            <person name="Javaid M."/>
            <person name="Korchina V."/>
            <person name="Kovar C."/>
            <person name="Mata R."/>
            <person name="Mathew T."/>
            <person name="Ngo R."/>
            <person name="Nguyen L."/>
            <person name="Nguyen N."/>
            <person name="Okwuonu G."/>
            <person name="Ongeri F."/>
            <person name="Pham C."/>
            <person name="Simmons D."/>
            <person name="Wilczek-Boney K."/>
            <person name="Hale W."/>
            <person name="Jakkamsetti A."/>
            <person name="Pham P."/>
            <person name="Ruth R."/>
            <person name="San Lucas F."/>
            <person name="Warren J."/>
            <person name="Zhang J."/>
            <person name="Zhao Z."/>
            <person name="Zhou C."/>
            <person name="Zhu D."/>
            <person name="Lee S."/>
            <person name="Bess C."/>
            <person name="Blankenburg K."/>
            <person name="Forbes L."/>
            <person name="Fu Q."/>
            <person name="Gubbala S."/>
            <person name="Hirani K."/>
            <person name="Jayaseelan J.C."/>
            <person name="Lara F."/>
            <person name="Munidasa M."/>
            <person name="Palculict T."/>
            <person name="Patil S."/>
            <person name="Pu L.-L."/>
            <person name="Saada N."/>
            <person name="Tang L."/>
            <person name="Weissenberger G."/>
            <person name="Zhu Y."/>
            <person name="Hemphill L."/>
            <person name="Shang Y."/>
            <person name="Youmans B."/>
            <person name="Ayvaz T."/>
            <person name="Ross M."/>
            <person name="Santibanez J."/>
            <person name="Aqrawi P."/>
            <person name="Gross S."/>
            <person name="Joshi V."/>
            <person name="Fowler G."/>
            <person name="Nazareth L."/>
            <person name="Reid J."/>
            <person name="Worley K."/>
            <person name="Petrosino J."/>
            <person name="Highlander S."/>
            <person name="Gibbs R."/>
        </authorList>
    </citation>
    <scope>NUCLEOTIDE SEQUENCE [LARGE SCALE GENOMIC DNA]</scope>
    <source>
        <strain evidence="2">DSM 15272</strain>
    </source>
</reference>
<dbReference type="EMBL" id="ACLF03000006">
    <property type="protein sequence ID" value="EFQ83122.1"/>
    <property type="molecule type" value="Genomic_DNA"/>
</dbReference>
<dbReference type="Proteomes" id="UP000003111">
    <property type="component" value="Unassembled WGS sequence"/>
</dbReference>
<dbReference type="Gene3D" id="3.40.630.30">
    <property type="match status" value="1"/>
</dbReference>
<dbReference type="Pfam" id="PF13673">
    <property type="entry name" value="Acetyltransf_10"/>
    <property type="match status" value="1"/>
</dbReference>
<dbReference type="eggNOG" id="COG2153">
    <property type="taxonomic scope" value="Bacteria"/>
</dbReference>
<dbReference type="InterPro" id="IPR000182">
    <property type="entry name" value="GNAT_dom"/>
</dbReference>
<dbReference type="STRING" id="585531.HMPREF0063_12331"/>
<dbReference type="SUPFAM" id="SSF55729">
    <property type="entry name" value="Acyl-CoA N-acyltransferases (Nat)"/>
    <property type="match status" value="1"/>
</dbReference>
<evidence type="ECO:0000313" key="2">
    <source>
        <dbReference type="EMBL" id="EFQ83122.1"/>
    </source>
</evidence>
<dbReference type="OrthoDB" id="9796171at2"/>
<keyword evidence="3" id="KW-1185">Reference proteome</keyword>